<comment type="caution">
    <text evidence="2">The sequence shown here is derived from an EMBL/GenBank/DDBJ whole genome shotgun (WGS) entry which is preliminary data.</text>
</comment>
<dbReference type="Proteomes" id="UP000323454">
    <property type="component" value="Unassembled WGS sequence"/>
</dbReference>
<dbReference type="AlphaFoldDB" id="A0A5B2WNX9"/>
<feature type="chain" id="PRO_5038699571" description="Big-1 domain-containing protein" evidence="1">
    <location>
        <begin position="25"/>
        <end position="157"/>
    </location>
</feature>
<accession>A0A5B2WNX9</accession>
<evidence type="ECO:0000313" key="2">
    <source>
        <dbReference type="EMBL" id="KAA2252402.1"/>
    </source>
</evidence>
<dbReference type="EMBL" id="VUOB01000075">
    <property type="protein sequence ID" value="KAA2252402.1"/>
    <property type="molecule type" value="Genomic_DNA"/>
</dbReference>
<feature type="signal peptide" evidence="1">
    <location>
        <begin position="1"/>
        <end position="24"/>
    </location>
</feature>
<protein>
    <recommendedName>
        <fullName evidence="4">Big-1 domain-containing protein</fullName>
    </recommendedName>
</protein>
<sequence length="157" mass="15655">MAPVRRCRLGLLAAIGLLMPVPVAGCDSGCDTTLTATEGTAQRTGSGPVNAEIQLNVSATLTSGGRGVGGVRIAFDGIPPGGGDPVDAGGAVTDANGVARYSGPADAGLASALTPITTATTISYQAQPQVLGSNNPRTPVCNLLSARSPRANLRYRP</sequence>
<evidence type="ECO:0000313" key="3">
    <source>
        <dbReference type="Proteomes" id="UP000323454"/>
    </source>
</evidence>
<evidence type="ECO:0000256" key="1">
    <source>
        <dbReference type="SAM" id="SignalP"/>
    </source>
</evidence>
<organism evidence="2 3">
    <name type="scientific">Solihabitans fulvus</name>
    <dbReference type="NCBI Taxonomy" id="1892852"/>
    <lineage>
        <taxon>Bacteria</taxon>
        <taxon>Bacillati</taxon>
        <taxon>Actinomycetota</taxon>
        <taxon>Actinomycetes</taxon>
        <taxon>Pseudonocardiales</taxon>
        <taxon>Pseudonocardiaceae</taxon>
        <taxon>Solihabitans</taxon>
    </lineage>
</organism>
<proteinExistence type="predicted"/>
<evidence type="ECO:0008006" key="4">
    <source>
        <dbReference type="Google" id="ProtNLM"/>
    </source>
</evidence>
<reference evidence="2 3" key="1">
    <citation type="submission" date="2019-09" db="EMBL/GenBank/DDBJ databases">
        <title>Goodfellowia gen. nov., a new genus of the Pseudonocardineae related to Actinoalloteichus, containing Goodfellowia coeruleoviolacea gen. nov., comb. nov. gen. nov., comb. nov.</title>
        <authorList>
            <person name="Labeda D."/>
        </authorList>
    </citation>
    <scope>NUCLEOTIDE SEQUENCE [LARGE SCALE GENOMIC DNA]</scope>
    <source>
        <strain evidence="2 3">AN110305</strain>
    </source>
</reference>
<keyword evidence="3" id="KW-1185">Reference proteome</keyword>
<reference evidence="2 3" key="2">
    <citation type="submission" date="2019-09" db="EMBL/GenBank/DDBJ databases">
        <authorList>
            <person name="Jin C."/>
        </authorList>
    </citation>
    <scope>NUCLEOTIDE SEQUENCE [LARGE SCALE GENOMIC DNA]</scope>
    <source>
        <strain evidence="2 3">AN110305</strain>
    </source>
</reference>
<keyword evidence="1" id="KW-0732">Signal</keyword>
<name>A0A5B2WNX9_9PSEU</name>
<dbReference type="RefSeq" id="WP_149854326.1">
    <property type="nucleotide sequence ID" value="NZ_VUOB01000075.1"/>
</dbReference>
<gene>
    <name evidence="2" type="ORF">F0L68_35735</name>
</gene>